<name>A0A2A6DZF9_9BACL</name>
<accession>A0A2A6DZF9</accession>
<dbReference type="Proteomes" id="UP000243688">
    <property type="component" value="Unassembled WGS sequence"/>
</dbReference>
<dbReference type="EMBL" id="MOXJ01000023">
    <property type="protein sequence ID" value="PDO09946.1"/>
    <property type="molecule type" value="Genomic_DNA"/>
</dbReference>
<reference evidence="1 2" key="1">
    <citation type="submission" date="2016-12" db="EMBL/GenBank/DDBJ databases">
        <title>Candidatus Reconcilibacillus cellulovorans genome.</title>
        <authorList>
            <person name="Kolinko S."/>
            <person name="Wu Y.-W."/>
            <person name="Tachea F."/>
            <person name="Denzel E."/>
            <person name="Hiras J."/>
            <person name="Baecker N."/>
            <person name="Chan L.J."/>
            <person name="Eichorst S.A."/>
            <person name="Frey D."/>
            <person name="Adams P.D."/>
            <person name="Pray T."/>
            <person name="Tanjore D."/>
            <person name="Petzold C.J."/>
            <person name="Gladden J.M."/>
            <person name="Simmons B.A."/>
            <person name="Singer S.W."/>
        </authorList>
    </citation>
    <scope>NUCLEOTIDE SEQUENCE [LARGE SCALE GENOMIC DNA]</scope>
    <source>
        <strain evidence="1">JTherm</strain>
    </source>
</reference>
<dbReference type="AlphaFoldDB" id="A0A2A6DZF9"/>
<organism evidence="1 2">
    <name type="scientific">Candidatus Reconcilbacillus cellulovorans</name>
    <dbReference type="NCBI Taxonomy" id="1906605"/>
    <lineage>
        <taxon>Bacteria</taxon>
        <taxon>Bacillati</taxon>
        <taxon>Bacillota</taxon>
        <taxon>Bacilli</taxon>
        <taxon>Bacillales</taxon>
        <taxon>Paenibacillaceae</taxon>
        <taxon>Candidatus Reconcilbacillus</taxon>
    </lineage>
</organism>
<sequence>MLRVADGDGLDDLVELNAAGLVEVYFLLGEDEKAEAVWEQFRSQFRRELRVHAVGQLARARRTGDRAAALEIAKAFAEMIREEKTLVYYTAAGLTLWEQFRSCFHRRTGRVMLSDEIRLTKISITENFSPLINQKEG</sequence>
<protein>
    <submittedName>
        <fullName evidence="1">Uncharacterized protein</fullName>
    </submittedName>
</protein>
<evidence type="ECO:0000313" key="2">
    <source>
        <dbReference type="Proteomes" id="UP000243688"/>
    </source>
</evidence>
<comment type="caution">
    <text evidence="1">The sequence shown here is derived from an EMBL/GenBank/DDBJ whole genome shotgun (WGS) entry which is preliminary data.</text>
</comment>
<gene>
    <name evidence="1" type="ORF">BLM47_09890</name>
</gene>
<proteinExistence type="predicted"/>
<evidence type="ECO:0000313" key="1">
    <source>
        <dbReference type="EMBL" id="PDO09946.1"/>
    </source>
</evidence>